<proteinExistence type="predicted"/>
<dbReference type="OrthoDB" id="447138at2759"/>
<name>A0A812VA16_SYMPI</name>
<dbReference type="EMBL" id="CAJNIZ010041068">
    <property type="protein sequence ID" value="CAE7610788.1"/>
    <property type="molecule type" value="Genomic_DNA"/>
</dbReference>
<keyword evidence="3" id="KW-1185">Reference proteome</keyword>
<dbReference type="AlphaFoldDB" id="A0A812VA16"/>
<organism evidence="2 3">
    <name type="scientific">Symbiodinium pilosum</name>
    <name type="common">Dinoflagellate</name>
    <dbReference type="NCBI Taxonomy" id="2952"/>
    <lineage>
        <taxon>Eukaryota</taxon>
        <taxon>Sar</taxon>
        <taxon>Alveolata</taxon>
        <taxon>Dinophyceae</taxon>
        <taxon>Suessiales</taxon>
        <taxon>Symbiodiniaceae</taxon>
        <taxon>Symbiodinium</taxon>
    </lineage>
</organism>
<gene>
    <name evidence="2" type="ORF">SPIL2461_LOCUS16101</name>
</gene>
<reference evidence="2" key="1">
    <citation type="submission" date="2021-02" db="EMBL/GenBank/DDBJ databases">
        <authorList>
            <person name="Dougan E. K."/>
            <person name="Rhodes N."/>
            <person name="Thang M."/>
            <person name="Chan C."/>
        </authorList>
    </citation>
    <scope>NUCLEOTIDE SEQUENCE</scope>
</reference>
<protein>
    <submittedName>
        <fullName evidence="2">Uncharacterized protein</fullName>
    </submittedName>
</protein>
<evidence type="ECO:0000313" key="2">
    <source>
        <dbReference type="EMBL" id="CAE7610788.1"/>
    </source>
</evidence>
<evidence type="ECO:0000256" key="1">
    <source>
        <dbReference type="SAM" id="MobiDB-lite"/>
    </source>
</evidence>
<comment type="caution">
    <text evidence="2">The sequence shown here is derived from an EMBL/GenBank/DDBJ whole genome shotgun (WGS) entry which is preliminary data.</text>
</comment>
<sequence>GLLTDGGPVDFLYACEGPGVEFAVPCVLELRVVDYLYVDCALPVAMASPRKKQDQYDISDDEGMGDKAKKPKTEGSLVTLEMGALRALLQEQSEQITKAQQQNMDAALRRMEDKHQALFSTMHSRLDQTDTKVEDLQSVVTRLQDRLTALEKRPSPSTTSTSEGADRDRSRTLVYGGWERGTRRPVILQDLARALKQLGLEEQIDSEAFTTGPRRSVALMHFLLRRDETHEQLRQRMHQVVKGFVEVQPHSSQQKRMWCSFSKPVEVRRKGAHAAWMKRALTHMETDFAAKMVDFEYHSGSVWVADAHVAGVEPADSGKDPKGLYVDDKNPDRPWFDLKSLARVLGRPQAAVEEAIQHTRR</sequence>
<feature type="non-terminal residue" evidence="2">
    <location>
        <position position="1"/>
    </location>
</feature>
<feature type="region of interest" description="Disordered" evidence="1">
    <location>
        <begin position="51"/>
        <end position="74"/>
    </location>
</feature>
<dbReference type="Proteomes" id="UP000649617">
    <property type="component" value="Unassembled WGS sequence"/>
</dbReference>
<feature type="region of interest" description="Disordered" evidence="1">
    <location>
        <begin position="147"/>
        <end position="169"/>
    </location>
</feature>
<feature type="compositionally biased region" description="Basic and acidic residues" evidence="1">
    <location>
        <begin position="64"/>
        <end position="73"/>
    </location>
</feature>
<evidence type="ECO:0000313" key="3">
    <source>
        <dbReference type="Proteomes" id="UP000649617"/>
    </source>
</evidence>
<accession>A0A812VA16</accession>